<accession>A0ABV0NKG6</accession>
<gene>
    <name evidence="2" type="ORF">GOODEAATRI_015271</name>
</gene>
<comment type="caution">
    <text evidence="2">The sequence shown here is derived from an EMBL/GenBank/DDBJ whole genome shotgun (WGS) entry which is preliminary data.</text>
</comment>
<sequence>VETSLEQEKRARGDLERTKRKLEGDLKLSMDLLHVSVCREVLGLFPQTLVLVLNRKQEADVQKMRRELEEAGLHHETIAASLRKKHSDMVAELSEQIDTLQRVKQKLEKEKVEIRLEADDLSVNVEQLNRAKACQPGVCTKVMYLSSPTIVSQRPLVFPLCTEKKLVAKLQTAEEAMEAAQVKCSSLEKTKQRLQAEVDDLAAELERAKAANLALDKKQQNFDKVGPDIKT</sequence>
<keyword evidence="1" id="KW-0175">Coiled coil</keyword>
<feature type="non-terminal residue" evidence="2">
    <location>
        <position position="1"/>
    </location>
</feature>
<dbReference type="SUPFAM" id="SSF90257">
    <property type="entry name" value="Myosin rod fragments"/>
    <property type="match status" value="1"/>
</dbReference>
<dbReference type="EMBL" id="JAHRIO010041104">
    <property type="protein sequence ID" value="MEQ2171895.1"/>
    <property type="molecule type" value="Genomic_DNA"/>
</dbReference>
<protein>
    <recommendedName>
        <fullName evidence="4">RING-type E3 ubiquitin transferase</fullName>
    </recommendedName>
</protein>
<evidence type="ECO:0000313" key="2">
    <source>
        <dbReference type="EMBL" id="MEQ2171895.1"/>
    </source>
</evidence>
<dbReference type="Gene3D" id="1.20.5.340">
    <property type="match status" value="1"/>
</dbReference>
<proteinExistence type="predicted"/>
<name>A0ABV0NKG6_9TELE</name>
<feature type="coiled-coil region" evidence="1">
    <location>
        <begin position="54"/>
        <end position="131"/>
    </location>
</feature>
<feature type="coiled-coil region" evidence="1">
    <location>
        <begin position="163"/>
        <end position="221"/>
    </location>
</feature>
<organism evidence="2 3">
    <name type="scientific">Goodea atripinnis</name>
    <dbReference type="NCBI Taxonomy" id="208336"/>
    <lineage>
        <taxon>Eukaryota</taxon>
        <taxon>Metazoa</taxon>
        <taxon>Chordata</taxon>
        <taxon>Craniata</taxon>
        <taxon>Vertebrata</taxon>
        <taxon>Euteleostomi</taxon>
        <taxon>Actinopterygii</taxon>
        <taxon>Neopterygii</taxon>
        <taxon>Teleostei</taxon>
        <taxon>Neoteleostei</taxon>
        <taxon>Acanthomorphata</taxon>
        <taxon>Ovalentaria</taxon>
        <taxon>Atherinomorphae</taxon>
        <taxon>Cyprinodontiformes</taxon>
        <taxon>Goodeidae</taxon>
        <taxon>Goodea</taxon>
    </lineage>
</organism>
<evidence type="ECO:0000313" key="3">
    <source>
        <dbReference type="Proteomes" id="UP001476798"/>
    </source>
</evidence>
<evidence type="ECO:0000256" key="1">
    <source>
        <dbReference type="SAM" id="Coils"/>
    </source>
</evidence>
<evidence type="ECO:0008006" key="4">
    <source>
        <dbReference type="Google" id="ProtNLM"/>
    </source>
</evidence>
<reference evidence="2 3" key="1">
    <citation type="submission" date="2021-06" db="EMBL/GenBank/DDBJ databases">
        <authorList>
            <person name="Palmer J.M."/>
        </authorList>
    </citation>
    <scope>NUCLEOTIDE SEQUENCE [LARGE SCALE GENOMIC DNA]</scope>
    <source>
        <strain evidence="2 3">GA_2019</strain>
        <tissue evidence="2">Muscle</tissue>
    </source>
</reference>
<keyword evidence="3" id="KW-1185">Reference proteome</keyword>
<dbReference type="Proteomes" id="UP001476798">
    <property type="component" value="Unassembled WGS sequence"/>
</dbReference>